<dbReference type="EMBL" id="CAJZBQ010000037">
    <property type="protein sequence ID" value="CAG9325196.1"/>
    <property type="molecule type" value="Genomic_DNA"/>
</dbReference>
<comment type="caution">
    <text evidence="1">The sequence shown here is derived from an EMBL/GenBank/DDBJ whole genome shotgun (WGS) entry which is preliminary data.</text>
</comment>
<keyword evidence="2" id="KW-1185">Reference proteome</keyword>
<proteinExistence type="predicted"/>
<evidence type="ECO:0008006" key="3">
    <source>
        <dbReference type="Google" id="ProtNLM"/>
    </source>
</evidence>
<protein>
    <recommendedName>
        <fullName evidence="3">Transposase</fullName>
    </recommendedName>
</protein>
<dbReference type="AlphaFoldDB" id="A0AAU9JGV0"/>
<dbReference type="Proteomes" id="UP001162131">
    <property type="component" value="Unassembled WGS sequence"/>
</dbReference>
<accession>A0AAU9JGV0</accession>
<reference evidence="1" key="1">
    <citation type="submission" date="2021-09" db="EMBL/GenBank/DDBJ databases">
        <authorList>
            <consortium name="AG Swart"/>
            <person name="Singh M."/>
            <person name="Singh A."/>
            <person name="Seah K."/>
            <person name="Emmerich C."/>
        </authorList>
    </citation>
    <scope>NUCLEOTIDE SEQUENCE</scope>
    <source>
        <strain evidence="1">ATCC30299</strain>
    </source>
</reference>
<evidence type="ECO:0000313" key="2">
    <source>
        <dbReference type="Proteomes" id="UP001162131"/>
    </source>
</evidence>
<sequence>MKEIALYALLNGIQFTANLHGLEKATIKAWIRDLDFDRDPFFVKLRNLVIKTAKKIGIERTCTLFEFPRRTLEILMQEFGDEEVAVELPAKRSKPSNGDGKEAKMRALKMHIKGKSTTEISLALQIGQEKITKWVEFYEAKKREKKIAKKEEAPVNVTVISSDSDIDRKPKVEEIIKKVPDPVNLEEIQEIDPFDLMFEESIKQP</sequence>
<name>A0AAU9JGV0_9CILI</name>
<gene>
    <name evidence="1" type="ORF">BSTOLATCC_MIC37942</name>
</gene>
<organism evidence="1 2">
    <name type="scientific">Blepharisma stoltei</name>
    <dbReference type="NCBI Taxonomy" id="1481888"/>
    <lineage>
        <taxon>Eukaryota</taxon>
        <taxon>Sar</taxon>
        <taxon>Alveolata</taxon>
        <taxon>Ciliophora</taxon>
        <taxon>Postciliodesmatophora</taxon>
        <taxon>Heterotrichea</taxon>
        <taxon>Heterotrichida</taxon>
        <taxon>Blepharismidae</taxon>
        <taxon>Blepharisma</taxon>
    </lineage>
</organism>
<evidence type="ECO:0000313" key="1">
    <source>
        <dbReference type="EMBL" id="CAG9325196.1"/>
    </source>
</evidence>